<organism evidence="1 2">
    <name type="scientific">Paraburkholderia acidisoli</name>
    <dbReference type="NCBI Taxonomy" id="2571748"/>
    <lineage>
        <taxon>Bacteria</taxon>
        <taxon>Pseudomonadati</taxon>
        <taxon>Pseudomonadota</taxon>
        <taxon>Betaproteobacteria</taxon>
        <taxon>Burkholderiales</taxon>
        <taxon>Burkholderiaceae</taxon>
        <taxon>Paraburkholderia</taxon>
    </lineage>
</organism>
<accession>A0A7Z2GFJ0</accession>
<reference evidence="1 2" key="1">
    <citation type="submission" date="2019-12" db="EMBL/GenBank/DDBJ databases">
        <title>Paraburkholderia acidiphila 7Q-K02 sp. nov and Paraburkholderia acidisoli DHF22 sp. nov., two strains isolated from forest soil.</title>
        <authorList>
            <person name="Gao Z."/>
            <person name="Qiu L."/>
        </authorList>
    </citation>
    <scope>NUCLEOTIDE SEQUENCE [LARGE SCALE GENOMIC DNA]</scope>
    <source>
        <strain evidence="1 2">DHF22</strain>
    </source>
</reference>
<gene>
    <name evidence="1" type="ORF">FAZ98_03400</name>
</gene>
<name>A0A7Z2GFJ0_9BURK</name>
<dbReference type="Pfam" id="PF10667">
    <property type="entry name" value="DUF2486"/>
    <property type="match status" value="1"/>
</dbReference>
<dbReference type="EMBL" id="CP046913">
    <property type="protein sequence ID" value="QGZ60857.1"/>
    <property type="molecule type" value="Genomic_DNA"/>
</dbReference>
<sequence>MSSLHDEDTSIPVLSDVLKPGNPLHGHDGAQARSVTAAAVMAAVSEPEGLYAHDADALVERLRGRCLNWLTGEGRAVIEARCAAAMQEHSNWLVGQVSREIGLALETELKTWVKSAVREELAARAGQAPSA</sequence>
<protein>
    <submittedName>
        <fullName evidence="1">DUF2486 family protein</fullName>
    </submittedName>
</protein>
<keyword evidence="2" id="KW-1185">Reference proteome</keyword>
<evidence type="ECO:0000313" key="1">
    <source>
        <dbReference type="EMBL" id="QGZ60857.1"/>
    </source>
</evidence>
<proteinExistence type="predicted"/>
<dbReference type="InterPro" id="IPR018924">
    <property type="entry name" value="DUF2486"/>
</dbReference>
<dbReference type="OrthoDB" id="9035715at2"/>
<dbReference type="RefSeq" id="WP_158948783.1">
    <property type="nucleotide sequence ID" value="NZ_CP046913.1"/>
</dbReference>
<evidence type="ECO:0000313" key="2">
    <source>
        <dbReference type="Proteomes" id="UP000433577"/>
    </source>
</evidence>
<dbReference type="KEGG" id="pacs:FAZ98_03400"/>
<dbReference type="AlphaFoldDB" id="A0A7Z2GFJ0"/>
<dbReference type="Proteomes" id="UP000433577">
    <property type="component" value="Chromosome 1"/>
</dbReference>